<feature type="region of interest" description="Disordered" evidence="1">
    <location>
        <begin position="1"/>
        <end position="30"/>
    </location>
</feature>
<protein>
    <recommendedName>
        <fullName evidence="2">KHDC4/BBP-like KH-domain type I domain-containing protein</fullName>
    </recommendedName>
</protein>
<dbReference type="Pfam" id="PF22675">
    <property type="entry name" value="KH-I_KHDC4-BBP"/>
    <property type="match status" value="1"/>
</dbReference>
<feature type="compositionally biased region" description="Pro residues" evidence="1">
    <location>
        <begin position="327"/>
        <end position="340"/>
    </location>
</feature>
<dbReference type="SUPFAM" id="SSF54791">
    <property type="entry name" value="Eukaryotic type KH-domain (KH-domain type I)"/>
    <property type="match status" value="1"/>
</dbReference>
<evidence type="ECO:0000256" key="1">
    <source>
        <dbReference type="SAM" id="MobiDB-lite"/>
    </source>
</evidence>
<feature type="region of interest" description="Disordered" evidence="1">
    <location>
        <begin position="135"/>
        <end position="196"/>
    </location>
</feature>
<dbReference type="EMBL" id="AFNH02000653">
    <property type="protein sequence ID" value="EZG63418.1"/>
    <property type="molecule type" value="Genomic_DNA"/>
</dbReference>
<dbReference type="InterPro" id="IPR036612">
    <property type="entry name" value="KH_dom_type_1_sf"/>
</dbReference>
<feature type="region of interest" description="Disordered" evidence="1">
    <location>
        <begin position="317"/>
        <end position="383"/>
    </location>
</feature>
<evidence type="ECO:0000259" key="2">
    <source>
        <dbReference type="Pfam" id="PF22675"/>
    </source>
</evidence>
<feature type="compositionally biased region" description="Gly residues" evidence="1">
    <location>
        <begin position="177"/>
        <end position="189"/>
    </location>
</feature>
<dbReference type="GeneID" id="22913092"/>
<feature type="domain" description="KHDC4/BBP-like KH-domain type I" evidence="2">
    <location>
        <begin position="43"/>
        <end position="109"/>
    </location>
</feature>
<accession>A0A023B5Z3</accession>
<dbReference type="Gene3D" id="3.30.1370.10">
    <property type="entry name" value="K Homology domain, type 1"/>
    <property type="match status" value="1"/>
</dbReference>
<name>A0A023B5Z3_GRENI</name>
<comment type="caution">
    <text evidence="3">The sequence shown here is derived from an EMBL/GenBank/DDBJ whole genome shotgun (WGS) entry which is preliminary data.</text>
</comment>
<dbReference type="VEuPathDB" id="CryptoDB:GNI_086840"/>
<dbReference type="Proteomes" id="UP000019763">
    <property type="component" value="Unassembled WGS sequence"/>
</dbReference>
<reference evidence="3" key="1">
    <citation type="submission" date="2013-12" db="EMBL/GenBank/DDBJ databases">
        <authorList>
            <person name="Omoto C.K."/>
            <person name="Sibley D."/>
            <person name="Venepally P."/>
            <person name="Hadjithomas M."/>
            <person name="Karamycheva S."/>
            <person name="Brunk B."/>
            <person name="Roos D."/>
            <person name="Caler E."/>
            <person name="Lorenzi H."/>
        </authorList>
    </citation>
    <scope>NUCLEOTIDE SEQUENCE</scope>
</reference>
<dbReference type="AlphaFoldDB" id="A0A023B5Z3"/>
<evidence type="ECO:0000313" key="4">
    <source>
        <dbReference type="Proteomes" id="UP000019763"/>
    </source>
</evidence>
<dbReference type="RefSeq" id="XP_011130680.1">
    <property type="nucleotide sequence ID" value="XM_011132378.1"/>
</dbReference>
<gene>
    <name evidence="3" type="ORF">GNI_086840</name>
</gene>
<proteinExistence type="predicted"/>
<dbReference type="GO" id="GO:0003723">
    <property type="term" value="F:RNA binding"/>
    <property type="evidence" value="ECO:0007669"/>
    <property type="project" value="InterPro"/>
</dbReference>
<evidence type="ECO:0000313" key="3">
    <source>
        <dbReference type="EMBL" id="EZG63418.1"/>
    </source>
</evidence>
<organism evidence="3 4">
    <name type="scientific">Gregarina niphandrodes</name>
    <name type="common">Septate eugregarine</name>
    <dbReference type="NCBI Taxonomy" id="110365"/>
    <lineage>
        <taxon>Eukaryota</taxon>
        <taxon>Sar</taxon>
        <taxon>Alveolata</taxon>
        <taxon>Apicomplexa</taxon>
        <taxon>Conoidasida</taxon>
        <taxon>Gregarinasina</taxon>
        <taxon>Eugregarinorida</taxon>
        <taxon>Gregarinidae</taxon>
        <taxon>Gregarina</taxon>
    </lineage>
</organism>
<dbReference type="InterPro" id="IPR055256">
    <property type="entry name" value="KH_1_KHDC4/BBP-like"/>
</dbReference>
<dbReference type="eggNOG" id="ENOG502SZ06">
    <property type="taxonomic scope" value="Eukaryota"/>
</dbReference>
<dbReference type="OrthoDB" id="397265at2759"/>
<sequence length="444" mass="47072">MQRKDRRGRADSSQGSAGRNPRSKEDKPWKHCTQIPISGIEFPPNIKPAALIIGSKGHNHARLQDESGCCVQLRGVGISSPGTPGSADPLHLFVKYDQPEQLRQLREVLASIIAEAFARAGTTPNSMDFGLGLQQKPYPGADYPPANNPYHPGPDYSNAGPGPNPYPDYNAPTHGYPGPGQGPGQGPGPGQATTRYPAAGAGYGAAPLKMALPPSNPLECFYSIHLLLHGADGPVSSSRLLETYEEFYGWPIDSRFTMLGCGNVNRSLSMLTAIIQLQSRSTGAVLGPGHMADPNDDYLLRPLLPPDTSLATLKEAMGSSVPKPSANGPPPNSNCPPPKIVAPRVVHPKPKRPATTPAPGPSLARNPPGPAGAGPGSGQPTDVLPQDLIVEGLVAIVREIQQYQLGEDPDRNEGFPLMQACDELSRRTGVILNYEAFGYKGIVE</sequence>
<keyword evidence="4" id="KW-1185">Reference proteome</keyword>